<dbReference type="Proteomes" id="UP000623269">
    <property type="component" value="Unassembled WGS sequence"/>
</dbReference>
<dbReference type="RefSeq" id="WP_197660415.1">
    <property type="nucleotide sequence ID" value="NZ_JAEAGR010000003.1"/>
</dbReference>
<dbReference type="InterPro" id="IPR014198">
    <property type="entry name" value="Spore_III_AB"/>
</dbReference>
<keyword evidence="3" id="KW-1185">Reference proteome</keyword>
<evidence type="ECO:0000256" key="1">
    <source>
        <dbReference type="SAM" id="Phobius"/>
    </source>
</evidence>
<protein>
    <submittedName>
        <fullName evidence="2">Stage III sporulation protein AB</fullName>
    </submittedName>
</protein>
<comment type="caution">
    <text evidence="2">The sequence shown here is derived from an EMBL/GenBank/DDBJ whole genome shotgun (WGS) entry which is preliminary data.</text>
</comment>
<dbReference type="Pfam" id="PF09548">
    <property type="entry name" value="Spore_III_AB"/>
    <property type="match status" value="1"/>
</dbReference>
<dbReference type="PIRSF" id="PIRSF021435">
    <property type="entry name" value="SpoIIIAB"/>
    <property type="match status" value="1"/>
</dbReference>
<accession>A0A8J7KWB1</accession>
<gene>
    <name evidence="2" type="ORF">I5677_04715</name>
</gene>
<evidence type="ECO:0000313" key="3">
    <source>
        <dbReference type="Proteomes" id="UP000623269"/>
    </source>
</evidence>
<keyword evidence="1" id="KW-0812">Transmembrane</keyword>
<dbReference type="AlphaFoldDB" id="A0A8J7KWB1"/>
<organism evidence="2 3">
    <name type="scientific">Mobilitalea sibirica</name>
    <dbReference type="NCBI Taxonomy" id="1462919"/>
    <lineage>
        <taxon>Bacteria</taxon>
        <taxon>Bacillati</taxon>
        <taxon>Bacillota</taxon>
        <taxon>Clostridia</taxon>
        <taxon>Lachnospirales</taxon>
        <taxon>Lachnospiraceae</taxon>
        <taxon>Mobilitalea</taxon>
    </lineage>
</organism>
<reference evidence="2" key="1">
    <citation type="submission" date="2020-12" db="EMBL/GenBank/DDBJ databases">
        <title>M. sibirica DSM 26468T genome.</title>
        <authorList>
            <person name="Thieme N."/>
            <person name="Rettenmaier R."/>
            <person name="Zverlov V."/>
            <person name="Liebl W."/>
        </authorList>
    </citation>
    <scope>NUCLEOTIDE SEQUENCE</scope>
    <source>
        <strain evidence="2">DSM 26468</strain>
    </source>
</reference>
<feature type="transmembrane region" description="Helical" evidence="1">
    <location>
        <begin position="6"/>
        <end position="25"/>
    </location>
</feature>
<name>A0A8J7KWB1_9FIRM</name>
<dbReference type="EMBL" id="JAEAGR010000003">
    <property type="protein sequence ID" value="MBH1940197.1"/>
    <property type="molecule type" value="Genomic_DNA"/>
</dbReference>
<evidence type="ECO:0000313" key="2">
    <source>
        <dbReference type="EMBL" id="MBH1940197.1"/>
    </source>
</evidence>
<sequence>MLITKIIGCLLVIISTTGMGMFFSNELRCRIEDLKELKKLILLLRGDIRYANTPLPEAISGIARRHNGGYETFLSKVSSKLNELSGITFSQIWKEAVEQELTKTSLTKKDKLHLVQFGESLGYLDKDMQMNTLDLYINQLEDETLELSKTVKEKAYLLNSLGIMAGIFISIIML</sequence>
<keyword evidence="1" id="KW-1133">Transmembrane helix</keyword>
<keyword evidence="1" id="KW-0472">Membrane</keyword>
<proteinExistence type="predicted"/>
<feature type="transmembrane region" description="Helical" evidence="1">
    <location>
        <begin position="155"/>
        <end position="173"/>
    </location>
</feature>